<dbReference type="PIRSF" id="PIRSF006444">
    <property type="entry name" value="PaaK"/>
    <property type="match status" value="1"/>
</dbReference>
<evidence type="ECO:0000256" key="10">
    <source>
        <dbReference type="ARBA" id="ARBA00075111"/>
    </source>
</evidence>
<dbReference type="EMBL" id="JMKI01000002">
    <property type="protein sequence ID" value="KEJ93523.1"/>
    <property type="molecule type" value="Genomic_DNA"/>
</dbReference>
<evidence type="ECO:0000259" key="12">
    <source>
        <dbReference type="Pfam" id="PF14535"/>
    </source>
</evidence>
<dbReference type="CDD" id="cd05913">
    <property type="entry name" value="PaaK"/>
    <property type="match status" value="1"/>
</dbReference>
<dbReference type="Pfam" id="PF14535">
    <property type="entry name" value="AMP-binding_C_2"/>
    <property type="match status" value="1"/>
</dbReference>
<reference evidence="13 14" key="1">
    <citation type="submission" date="2014-04" db="EMBL/GenBank/DDBJ databases">
        <title>Draft Genome Sequence of Synergistes jonesii.</title>
        <authorList>
            <person name="Coil D.A."/>
            <person name="Eisen J.A."/>
            <person name="Holland-Moritz H.E."/>
        </authorList>
    </citation>
    <scope>NUCLEOTIDE SEQUENCE [LARGE SCALE GENOMIC DNA]</scope>
    <source>
        <strain evidence="13 14">78-1</strain>
    </source>
</reference>
<dbReference type="AlphaFoldDB" id="A0A073IT91"/>
<dbReference type="EC" id="6.2.1.30" evidence="8"/>
<keyword evidence="14" id="KW-1185">Reference proteome</keyword>
<comment type="caution">
    <text evidence="13">The sequence shown here is derived from an EMBL/GenBank/DDBJ whole genome shotgun (WGS) entry which is preliminary data.</text>
</comment>
<evidence type="ECO:0000256" key="8">
    <source>
        <dbReference type="ARBA" id="ARBA00066629"/>
    </source>
</evidence>
<evidence type="ECO:0000313" key="14">
    <source>
        <dbReference type="Proteomes" id="UP000027665"/>
    </source>
</evidence>
<dbReference type="Gene3D" id="3.30.300.30">
    <property type="match status" value="1"/>
</dbReference>
<dbReference type="OrthoDB" id="580775at2"/>
<evidence type="ECO:0000256" key="2">
    <source>
        <dbReference type="ARBA" id="ARBA00022450"/>
    </source>
</evidence>
<dbReference type="GO" id="GO:0000166">
    <property type="term" value="F:nucleotide binding"/>
    <property type="evidence" value="ECO:0007669"/>
    <property type="project" value="UniProtKB-KW"/>
</dbReference>
<keyword evidence="5" id="KW-0547">Nucleotide-binding</keyword>
<sequence length="409" mass="46247">MNELTIMSQCFAQVRRVAKLSPMYRKKFAELPVDTMMTREQFESLPFTTKQDLRDAYPMGMQCVPDDEIVRVHSSSGTTGTPVIMPYSRQDLEDWAVMMERCFQFAGVTPSDRLQITPGFGLWTAGLGFQAGAERLGAMVIPTGAGNTDRQLQLMRDLQASVLIGTSSYALVIAEEVDKRKMKGDIHLKRGIFGSERWGDKIRERIYETLGIEFFDIYGLTEIYGPGIAIDCHEHAGMHYFSDYVYCEIIDPKSGKVLPAGEQGEIVITTFRKEAAPLIRYRTRDISRIIPGECSCGSPFPRLDRIVGRSDDMIKVKGTNIYPAQVEEILKQIDGFGSEYRIILENEDLRDRMVVQAEMREGADPEELAEKLVRGCKSGLGIRIVPQVMKNGELPRSEKKTQRVIDKRY</sequence>
<evidence type="ECO:0000256" key="9">
    <source>
        <dbReference type="ARBA" id="ARBA00068695"/>
    </source>
</evidence>
<evidence type="ECO:0000313" key="13">
    <source>
        <dbReference type="EMBL" id="KEJ93523.1"/>
    </source>
</evidence>
<dbReference type="PANTHER" id="PTHR43439">
    <property type="entry name" value="PHENYLACETATE-COENZYME A LIGASE"/>
    <property type="match status" value="1"/>
</dbReference>
<gene>
    <name evidence="13" type="ORF">EH55_01760</name>
</gene>
<dbReference type="GO" id="GO:0047475">
    <property type="term" value="F:phenylacetate-CoA ligase activity"/>
    <property type="evidence" value="ECO:0007669"/>
    <property type="project" value="UniProtKB-EC"/>
</dbReference>
<dbReference type="GeneID" id="90982413"/>
<dbReference type="InterPro" id="IPR000873">
    <property type="entry name" value="AMP-dep_synth/lig_dom"/>
</dbReference>
<dbReference type="PANTHER" id="PTHR43439:SF2">
    <property type="entry name" value="ENZYME, PUTATIVE (JCVI)-RELATED"/>
    <property type="match status" value="1"/>
</dbReference>
<protein>
    <recommendedName>
        <fullName evidence="9">Phenylacetate-coenzyme A ligase</fullName>
        <ecNumber evidence="8">6.2.1.30</ecNumber>
    </recommendedName>
    <alternativeName>
        <fullName evidence="10">Phenylacetyl-CoA ligase</fullName>
    </alternativeName>
</protein>
<dbReference type="Proteomes" id="UP000027665">
    <property type="component" value="Unassembled WGS sequence"/>
</dbReference>
<keyword evidence="4 13" id="KW-0436">Ligase</keyword>
<keyword evidence="2" id="KW-0596">Phosphopantetheine</keyword>
<name>A0A073IT91_9BACT</name>
<dbReference type="InterPro" id="IPR028154">
    <property type="entry name" value="AMP-dep_Lig_C"/>
</dbReference>
<accession>A0A073IT91</accession>
<comment type="similarity">
    <text evidence="7">Belongs to the phenylacetyl-CoA ligase family.</text>
</comment>
<dbReference type="SUPFAM" id="SSF56801">
    <property type="entry name" value="Acetyl-CoA synthetase-like"/>
    <property type="match status" value="1"/>
</dbReference>
<evidence type="ECO:0000256" key="5">
    <source>
        <dbReference type="ARBA" id="ARBA00022741"/>
    </source>
</evidence>
<evidence type="ECO:0000256" key="4">
    <source>
        <dbReference type="ARBA" id="ARBA00022598"/>
    </source>
</evidence>
<comment type="subunit">
    <text evidence="1">Monomer.</text>
</comment>
<dbReference type="Pfam" id="PF00501">
    <property type="entry name" value="AMP-binding"/>
    <property type="match status" value="1"/>
</dbReference>
<dbReference type="STRING" id="2754.EH55_01760"/>
<dbReference type="InterPro" id="IPR051414">
    <property type="entry name" value="Adenylate-forming_Reductase"/>
</dbReference>
<dbReference type="Gene3D" id="3.40.50.12780">
    <property type="entry name" value="N-terminal domain of ligase-like"/>
    <property type="match status" value="1"/>
</dbReference>
<evidence type="ECO:0000256" key="3">
    <source>
        <dbReference type="ARBA" id="ARBA00022553"/>
    </source>
</evidence>
<dbReference type="InterPro" id="IPR011880">
    <property type="entry name" value="PA_CoA_ligase"/>
</dbReference>
<dbReference type="InterPro" id="IPR045851">
    <property type="entry name" value="AMP-bd_C_sf"/>
</dbReference>
<feature type="domain" description="AMP-dependent synthetase/ligase" evidence="11">
    <location>
        <begin position="58"/>
        <end position="269"/>
    </location>
</feature>
<dbReference type="eggNOG" id="COG1541">
    <property type="taxonomic scope" value="Bacteria"/>
</dbReference>
<dbReference type="GO" id="GO:0010124">
    <property type="term" value="P:phenylacetate catabolic process"/>
    <property type="evidence" value="ECO:0007669"/>
    <property type="project" value="InterPro"/>
</dbReference>
<feature type="domain" description="AMP-dependent ligase C-terminal" evidence="12">
    <location>
        <begin position="318"/>
        <end position="408"/>
    </location>
</feature>
<keyword evidence="3" id="KW-0597">Phosphoprotein</keyword>
<evidence type="ECO:0000259" key="11">
    <source>
        <dbReference type="Pfam" id="PF00501"/>
    </source>
</evidence>
<comment type="pathway">
    <text evidence="6">Aromatic compound metabolism; phenylacetate degradation.</text>
</comment>
<proteinExistence type="inferred from homology"/>
<dbReference type="FunFam" id="3.40.50.12780:FF:000016">
    <property type="entry name" value="Phenylacetate-coenzyme A ligase"/>
    <property type="match status" value="1"/>
</dbReference>
<organism evidence="13 14">
    <name type="scientific">Synergistes jonesii</name>
    <dbReference type="NCBI Taxonomy" id="2754"/>
    <lineage>
        <taxon>Bacteria</taxon>
        <taxon>Thermotogati</taxon>
        <taxon>Synergistota</taxon>
        <taxon>Synergistia</taxon>
        <taxon>Synergistales</taxon>
        <taxon>Synergistaceae</taxon>
        <taxon>Synergistes</taxon>
    </lineage>
</organism>
<dbReference type="PATRIC" id="fig|2754.20.peg.311"/>
<dbReference type="RefSeq" id="WP_037974005.1">
    <property type="nucleotide sequence ID" value="NZ_JAWRIX010000028.1"/>
</dbReference>
<evidence type="ECO:0000256" key="7">
    <source>
        <dbReference type="ARBA" id="ARBA00061566"/>
    </source>
</evidence>
<evidence type="ECO:0000256" key="1">
    <source>
        <dbReference type="ARBA" id="ARBA00011245"/>
    </source>
</evidence>
<evidence type="ECO:0000256" key="6">
    <source>
        <dbReference type="ARBA" id="ARBA00060591"/>
    </source>
</evidence>
<dbReference type="InterPro" id="IPR042099">
    <property type="entry name" value="ANL_N_sf"/>
</dbReference>